<organism evidence="3 4">
    <name type="scientific">Bacillus suaedaesalsae</name>
    <dbReference type="NCBI Taxonomy" id="2810349"/>
    <lineage>
        <taxon>Bacteria</taxon>
        <taxon>Bacillati</taxon>
        <taxon>Bacillota</taxon>
        <taxon>Bacilli</taxon>
        <taxon>Bacillales</taxon>
        <taxon>Bacillaceae</taxon>
        <taxon>Bacillus</taxon>
    </lineage>
</organism>
<keyword evidence="1" id="KW-0378">Hydrolase</keyword>
<sequence>MDKENDELLEHEREDFDYDEFFHGDDEDYERDKEQKKKKRTFITRIVGGILVLVLLINGLAIWPQIINLPAIDFLAASASLSQNEDIKGYKKAVVVIEHNQVKGTGFNVNSRGLIVTNEHVVKNAKQVMVHFKAGESYTGKVLYTDEQLDIAIVDIDGQKLPYLKVTYENTWKGEDPVVFIGNPLSFTQIANKGEIVGSVLLEDHHRPVMMIEAPIYKGNSGSPVLNSEGEVIGVIFATLRNPTIETDEIIGVATPATYLEQIIKEWEK</sequence>
<protein>
    <submittedName>
        <fullName evidence="3">Trypsin-like peptidase domain-containing protein</fullName>
    </submittedName>
</protein>
<dbReference type="PANTHER" id="PTHR22939:SF129">
    <property type="entry name" value="SERINE PROTEASE HTRA2, MITOCHONDRIAL"/>
    <property type="match status" value="1"/>
</dbReference>
<gene>
    <name evidence="3" type="ORF">JR050_05050</name>
</gene>
<evidence type="ECO:0000313" key="3">
    <source>
        <dbReference type="EMBL" id="MBM6617038.1"/>
    </source>
</evidence>
<dbReference type="InterPro" id="IPR009003">
    <property type="entry name" value="Peptidase_S1_PA"/>
</dbReference>
<keyword evidence="2" id="KW-1133">Transmembrane helix</keyword>
<comment type="caution">
    <text evidence="3">The sequence shown here is derived from an EMBL/GenBank/DDBJ whole genome shotgun (WGS) entry which is preliminary data.</text>
</comment>
<dbReference type="InterPro" id="IPR043504">
    <property type="entry name" value="Peptidase_S1_PA_chymotrypsin"/>
</dbReference>
<name>A0ABS2DHL9_9BACI</name>
<accession>A0ABS2DHL9</accession>
<keyword evidence="2" id="KW-0472">Membrane</keyword>
<dbReference type="Pfam" id="PF13365">
    <property type="entry name" value="Trypsin_2"/>
    <property type="match status" value="1"/>
</dbReference>
<dbReference type="InterPro" id="IPR001940">
    <property type="entry name" value="Peptidase_S1C"/>
</dbReference>
<feature type="transmembrane region" description="Helical" evidence="2">
    <location>
        <begin position="42"/>
        <end position="63"/>
    </location>
</feature>
<evidence type="ECO:0000256" key="2">
    <source>
        <dbReference type="SAM" id="Phobius"/>
    </source>
</evidence>
<keyword evidence="4" id="KW-1185">Reference proteome</keyword>
<keyword evidence="1" id="KW-0720">Serine protease</keyword>
<proteinExistence type="predicted"/>
<dbReference type="RefSeq" id="WP_204202422.1">
    <property type="nucleotide sequence ID" value="NZ_JAFELM010000018.1"/>
</dbReference>
<evidence type="ECO:0000313" key="4">
    <source>
        <dbReference type="Proteomes" id="UP001518925"/>
    </source>
</evidence>
<dbReference type="Gene3D" id="2.40.10.10">
    <property type="entry name" value="Trypsin-like serine proteases"/>
    <property type="match status" value="2"/>
</dbReference>
<dbReference type="SUPFAM" id="SSF50494">
    <property type="entry name" value="Trypsin-like serine proteases"/>
    <property type="match status" value="1"/>
</dbReference>
<dbReference type="Proteomes" id="UP001518925">
    <property type="component" value="Unassembled WGS sequence"/>
</dbReference>
<dbReference type="PANTHER" id="PTHR22939">
    <property type="entry name" value="SERINE PROTEASE FAMILY S1C HTRA-RELATED"/>
    <property type="match status" value="1"/>
</dbReference>
<keyword evidence="2" id="KW-0812">Transmembrane</keyword>
<dbReference type="PRINTS" id="PR00834">
    <property type="entry name" value="PROTEASES2C"/>
</dbReference>
<keyword evidence="1" id="KW-0645">Protease</keyword>
<reference evidence="3 4" key="1">
    <citation type="submission" date="2021-02" db="EMBL/GenBank/DDBJ databases">
        <title>Bacillus sp. RD4P76, an endophyte from a halophyte.</title>
        <authorList>
            <person name="Sun J.-Q."/>
        </authorList>
    </citation>
    <scope>NUCLEOTIDE SEQUENCE [LARGE SCALE GENOMIC DNA]</scope>
    <source>
        <strain evidence="3 4">RD4P76</strain>
    </source>
</reference>
<evidence type="ECO:0000256" key="1">
    <source>
        <dbReference type="ARBA" id="ARBA00022825"/>
    </source>
</evidence>
<dbReference type="EMBL" id="JAFELM010000018">
    <property type="protein sequence ID" value="MBM6617038.1"/>
    <property type="molecule type" value="Genomic_DNA"/>
</dbReference>